<dbReference type="Pfam" id="PF00990">
    <property type="entry name" value="GGDEF"/>
    <property type="match status" value="1"/>
</dbReference>
<feature type="domain" description="PAS" evidence="4">
    <location>
        <begin position="413"/>
        <end position="485"/>
    </location>
</feature>
<dbReference type="PROSITE" id="PS50887">
    <property type="entry name" value="GGDEF"/>
    <property type="match status" value="1"/>
</dbReference>
<proteinExistence type="predicted"/>
<comment type="catalytic activity">
    <reaction evidence="2">
        <text>2 GTP = 3',3'-c-di-GMP + 2 diphosphate</text>
        <dbReference type="Rhea" id="RHEA:24898"/>
        <dbReference type="ChEBI" id="CHEBI:33019"/>
        <dbReference type="ChEBI" id="CHEBI:37565"/>
        <dbReference type="ChEBI" id="CHEBI:58805"/>
        <dbReference type="EC" id="2.7.7.65"/>
    </reaction>
</comment>
<dbReference type="RefSeq" id="WP_105909299.1">
    <property type="nucleotide sequence ID" value="NZ_NXGJ01000007.1"/>
</dbReference>
<feature type="transmembrane region" description="Helical" evidence="3">
    <location>
        <begin position="6"/>
        <end position="29"/>
    </location>
</feature>
<reference evidence="6 7" key="1">
    <citation type="submission" date="2017-09" db="EMBL/GenBank/DDBJ databases">
        <title>Reassesment of A. cryaerophilus.</title>
        <authorList>
            <person name="Perez-Cataluna A."/>
            <person name="Collado L."/>
            <person name="Salgado O."/>
            <person name="Lefinanco V."/>
            <person name="Figueras M.J."/>
        </authorList>
    </citation>
    <scope>NUCLEOTIDE SEQUENCE [LARGE SCALE GENOMIC DNA]</scope>
    <source>
        <strain evidence="6 7">LMG 9861</strain>
    </source>
</reference>
<accession>A0A2S9SM67</accession>
<dbReference type="GO" id="GO:0043709">
    <property type="term" value="P:cell adhesion involved in single-species biofilm formation"/>
    <property type="evidence" value="ECO:0007669"/>
    <property type="project" value="TreeGrafter"/>
</dbReference>
<keyword evidence="3" id="KW-1133">Transmembrane helix</keyword>
<dbReference type="InterPro" id="IPR043128">
    <property type="entry name" value="Rev_trsase/Diguanyl_cyclase"/>
</dbReference>
<evidence type="ECO:0000256" key="1">
    <source>
        <dbReference type="ARBA" id="ARBA00012528"/>
    </source>
</evidence>
<dbReference type="SUPFAM" id="SSF55073">
    <property type="entry name" value="Nucleotide cyclase"/>
    <property type="match status" value="1"/>
</dbReference>
<evidence type="ECO:0000259" key="4">
    <source>
        <dbReference type="PROSITE" id="PS50112"/>
    </source>
</evidence>
<dbReference type="GO" id="GO:0005886">
    <property type="term" value="C:plasma membrane"/>
    <property type="evidence" value="ECO:0007669"/>
    <property type="project" value="TreeGrafter"/>
</dbReference>
<name>A0A2S9SM67_9BACT</name>
<keyword evidence="3" id="KW-0472">Membrane</keyword>
<dbReference type="PANTHER" id="PTHR45138">
    <property type="entry name" value="REGULATORY COMPONENTS OF SENSORY TRANSDUCTION SYSTEM"/>
    <property type="match status" value="1"/>
</dbReference>
<dbReference type="EMBL" id="NXGJ01000007">
    <property type="protein sequence ID" value="PRM87681.1"/>
    <property type="molecule type" value="Genomic_DNA"/>
</dbReference>
<dbReference type="EC" id="2.7.7.65" evidence="1"/>
<dbReference type="Gene3D" id="3.30.70.270">
    <property type="match status" value="1"/>
</dbReference>
<evidence type="ECO:0000313" key="6">
    <source>
        <dbReference type="EMBL" id="PRM87681.1"/>
    </source>
</evidence>
<dbReference type="NCBIfam" id="TIGR00229">
    <property type="entry name" value="sensory_box"/>
    <property type="match status" value="1"/>
</dbReference>
<organism evidence="6 7">
    <name type="scientific">Aliarcobacter cryaerophilus</name>
    <dbReference type="NCBI Taxonomy" id="28198"/>
    <lineage>
        <taxon>Bacteria</taxon>
        <taxon>Pseudomonadati</taxon>
        <taxon>Campylobacterota</taxon>
        <taxon>Epsilonproteobacteria</taxon>
        <taxon>Campylobacterales</taxon>
        <taxon>Arcobacteraceae</taxon>
        <taxon>Aliarcobacter</taxon>
    </lineage>
</organism>
<dbReference type="NCBIfam" id="TIGR00254">
    <property type="entry name" value="GGDEF"/>
    <property type="match status" value="1"/>
</dbReference>
<dbReference type="FunFam" id="3.30.70.270:FF:000001">
    <property type="entry name" value="Diguanylate cyclase domain protein"/>
    <property type="match status" value="1"/>
</dbReference>
<evidence type="ECO:0000313" key="7">
    <source>
        <dbReference type="Proteomes" id="UP000239065"/>
    </source>
</evidence>
<dbReference type="InterPro" id="IPR000014">
    <property type="entry name" value="PAS"/>
</dbReference>
<feature type="domain" description="GGDEF" evidence="5">
    <location>
        <begin position="567"/>
        <end position="701"/>
    </location>
</feature>
<dbReference type="CDD" id="cd01949">
    <property type="entry name" value="GGDEF"/>
    <property type="match status" value="1"/>
</dbReference>
<evidence type="ECO:0000256" key="2">
    <source>
        <dbReference type="ARBA" id="ARBA00034247"/>
    </source>
</evidence>
<comment type="caution">
    <text evidence="6">The sequence shown here is derived from an EMBL/GenBank/DDBJ whole genome shotgun (WGS) entry which is preliminary data.</text>
</comment>
<dbReference type="Pfam" id="PF08447">
    <property type="entry name" value="PAS_3"/>
    <property type="match status" value="1"/>
</dbReference>
<dbReference type="InterPro" id="IPR004010">
    <property type="entry name" value="Double_Cache_2"/>
</dbReference>
<dbReference type="SMART" id="SM00267">
    <property type="entry name" value="GGDEF"/>
    <property type="match status" value="1"/>
</dbReference>
<dbReference type="PROSITE" id="PS50112">
    <property type="entry name" value="PAS"/>
    <property type="match status" value="1"/>
</dbReference>
<dbReference type="InterPro" id="IPR029787">
    <property type="entry name" value="Nucleotide_cyclase"/>
</dbReference>
<feature type="transmembrane region" description="Helical" evidence="3">
    <location>
        <begin position="340"/>
        <end position="362"/>
    </location>
</feature>
<dbReference type="SUPFAM" id="SSF55785">
    <property type="entry name" value="PYP-like sensor domain (PAS domain)"/>
    <property type="match status" value="1"/>
</dbReference>
<dbReference type="AlphaFoldDB" id="A0A2S9SM67"/>
<dbReference type="PANTHER" id="PTHR45138:SF9">
    <property type="entry name" value="DIGUANYLATE CYCLASE DGCM-RELATED"/>
    <property type="match status" value="1"/>
</dbReference>
<dbReference type="InterPro" id="IPR013655">
    <property type="entry name" value="PAS_fold_3"/>
</dbReference>
<dbReference type="GO" id="GO:1902201">
    <property type="term" value="P:negative regulation of bacterial-type flagellum-dependent cell motility"/>
    <property type="evidence" value="ECO:0007669"/>
    <property type="project" value="TreeGrafter"/>
</dbReference>
<keyword evidence="3" id="KW-0812">Transmembrane</keyword>
<dbReference type="Pfam" id="PF08269">
    <property type="entry name" value="dCache_2"/>
    <property type="match status" value="1"/>
</dbReference>
<protein>
    <recommendedName>
        <fullName evidence="1">diguanylate cyclase</fullName>
        <ecNumber evidence="1">2.7.7.65</ecNumber>
    </recommendedName>
</protein>
<gene>
    <name evidence="6" type="ORF">CJ669_06895</name>
</gene>
<dbReference type="Gene3D" id="3.30.450.20">
    <property type="entry name" value="PAS domain"/>
    <property type="match status" value="3"/>
</dbReference>
<evidence type="ECO:0000256" key="3">
    <source>
        <dbReference type="SAM" id="Phobius"/>
    </source>
</evidence>
<sequence>MKLSNFITKFIFITAFSSIIAAFLISIFFQYQNFKNEFNHYKKEFTEQKKKEVKNEVLMIYGLIKYKEELLRKTVEDRLIDRVNQAYALAMDIYETNKQTKTKDEIKYLIAQSLNNFKFKDHNNYFFINSNKGQAILFDNKITLDTYVDVWNLKDSNNKPIIQIQAQIAKEQKEGFVTNKFIKPNSSDKNNYSKISYIKLFEPFDWHIGTGEYIDELTKNNQEEIINWLDTLKYENSSYSFLNTTDGYTLIFEGKKVEPKPHLYPELFKQQLEISKNPNGDFFEYKFKKPNSDEEFEKISFVKQYENYNWIIGCGVYLDEIEKELLRKEAIFKSNINQQIVSMFIIFLFILVAIYFISRYIADFINKNIKNLIYSFSKASLKNEKVDTNQLNFKEFIILANSLNKTLENKNMVEKKLQDYINIVNQNVIISSTNIQGVITEVSEAFCEISGYKKDELIGKSHNIVRHPNTPTSFYKEMWDTLLSKKEWRGEIKNLAKNGDIYWIYAIITPILKNSEIIGFTSIKSNITNKKHIEELSITDDLTKIYNRRFFNIKIEEEINRAKRDKKELCLIILDIDFFKQYNDTYGHQEGDIVIKSVANVLKNRTNRADDFAFRVGGEEFVIITHIEKDKVLNYAISIKDDIENLKIEHSGNKASKYVTISLGVVCKNAIDINSSEELYKQADINLYEAKRSGRNCVVIK</sequence>
<dbReference type="InterPro" id="IPR000160">
    <property type="entry name" value="GGDEF_dom"/>
</dbReference>
<evidence type="ECO:0000259" key="5">
    <source>
        <dbReference type="PROSITE" id="PS50887"/>
    </source>
</evidence>
<dbReference type="CDD" id="cd00130">
    <property type="entry name" value="PAS"/>
    <property type="match status" value="1"/>
</dbReference>
<dbReference type="InterPro" id="IPR050469">
    <property type="entry name" value="Diguanylate_Cyclase"/>
</dbReference>
<dbReference type="Proteomes" id="UP000239065">
    <property type="component" value="Unassembled WGS sequence"/>
</dbReference>
<dbReference type="InterPro" id="IPR035965">
    <property type="entry name" value="PAS-like_dom_sf"/>
</dbReference>
<dbReference type="GO" id="GO:0052621">
    <property type="term" value="F:diguanylate cyclase activity"/>
    <property type="evidence" value="ECO:0007669"/>
    <property type="project" value="UniProtKB-EC"/>
</dbReference>